<dbReference type="GO" id="GO:0016102">
    <property type="term" value="P:diterpenoid biosynthetic process"/>
    <property type="evidence" value="ECO:0007669"/>
    <property type="project" value="InterPro"/>
</dbReference>
<dbReference type="AlphaFoldDB" id="A0A6A6KFA4"/>
<dbReference type="SMR" id="A0A6A6KFA4"/>
<dbReference type="PANTHER" id="PTHR31225:SF93">
    <property type="entry name" value="ALPHA-HUMULENE_(-)-(E)-BETA-CARYOPHYLLENE SYNTHASE"/>
    <property type="match status" value="1"/>
</dbReference>
<evidence type="ECO:0000259" key="6">
    <source>
        <dbReference type="Pfam" id="PF01397"/>
    </source>
</evidence>
<protein>
    <recommendedName>
        <fullName evidence="10">Terpene synthase</fullName>
    </recommendedName>
</protein>
<dbReference type="Gene3D" id="1.10.600.10">
    <property type="entry name" value="Farnesyl Diphosphate Synthase"/>
    <property type="match status" value="1"/>
</dbReference>
<dbReference type="SFLD" id="SFLDS00005">
    <property type="entry name" value="Isoprenoid_Synthase_Type_I"/>
    <property type="match status" value="1"/>
</dbReference>
<dbReference type="PANTHER" id="PTHR31225">
    <property type="entry name" value="OS04G0344100 PROTEIN-RELATED"/>
    <property type="match status" value="1"/>
</dbReference>
<dbReference type="GO" id="GO:0000287">
    <property type="term" value="F:magnesium ion binding"/>
    <property type="evidence" value="ECO:0007669"/>
    <property type="project" value="InterPro"/>
</dbReference>
<dbReference type="InterPro" id="IPR008930">
    <property type="entry name" value="Terpenoid_cyclase/PrenylTrfase"/>
</dbReference>
<evidence type="ECO:0000256" key="4">
    <source>
        <dbReference type="ARBA" id="ARBA00022842"/>
    </source>
</evidence>
<evidence type="ECO:0000313" key="8">
    <source>
        <dbReference type="EMBL" id="KAF2287610.1"/>
    </source>
</evidence>
<dbReference type="InterPro" id="IPR050148">
    <property type="entry name" value="Terpene_synthase-like"/>
</dbReference>
<dbReference type="InterPro" id="IPR008949">
    <property type="entry name" value="Isoprenoid_synthase_dom_sf"/>
</dbReference>
<dbReference type="InterPro" id="IPR001906">
    <property type="entry name" value="Terpene_synth_N"/>
</dbReference>
<evidence type="ECO:0000259" key="7">
    <source>
        <dbReference type="Pfam" id="PF03936"/>
    </source>
</evidence>
<reference evidence="8 9" key="1">
    <citation type="journal article" date="2020" name="Mol. Plant">
        <title>The Chromosome-Based Rubber Tree Genome Provides New Insights into Spurge Genome Evolution and Rubber Biosynthesis.</title>
        <authorList>
            <person name="Liu J."/>
            <person name="Shi C."/>
            <person name="Shi C.C."/>
            <person name="Li W."/>
            <person name="Zhang Q.J."/>
            <person name="Zhang Y."/>
            <person name="Li K."/>
            <person name="Lu H.F."/>
            <person name="Shi C."/>
            <person name="Zhu S.T."/>
            <person name="Xiao Z.Y."/>
            <person name="Nan H."/>
            <person name="Yue Y."/>
            <person name="Zhu X.G."/>
            <person name="Wu Y."/>
            <person name="Hong X.N."/>
            <person name="Fan G.Y."/>
            <person name="Tong Y."/>
            <person name="Zhang D."/>
            <person name="Mao C.L."/>
            <person name="Liu Y.L."/>
            <person name="Hao S.J."/>
            <person name="Liu W.Q."/>
            <person name="Lv M.Q."/>
            <person name="Zhang H.B."/>
            <person name="Liu Y."/>
            <person name="Hu-Tang G.R."/>
            <person name="Wang J.P."/>
            <person name="Wang J.H."/>
            <person name="Sun Y.H."/>
            <person name="Ni S.B."/>
            <person name="Chen W.B."/>
            <person name="Zhang X.C."/>
            <person name="Jiao Y.N."/>
            <person name="Eichler E.E."/>
            <person name="Li G.H."/>
            <person name="Liu X."/>
            <person name="Gao L.Z."/>
        </authorList>
    </citation>
    <scope>NUCLEOTIDE SEQUENCE [LARGE SCALE GENOMIC DNA]</scope>
    <source>
        <strain evidence="9">cv. GT1</strain>
        <tissue evidence="8">Leaf</tissue>
    </source>
</reference>
<dbReference type="CDD" id="cd00684">
    <property type="entry name" value="Terpene_cyclase_plant_C1"/>
    <property type="match status" value="1"/>
</dbReference>
<keyword evidence="9" id="KW-1185">Reference proteome</keyword>
<dbReference type="GO" id="GO:0120251">
    <property type="term" value="P:hydrocarbon biosynthetic process"/>
    <property type="evidence" value="ECO:0007669"/>
    <property type="project" value="UniProtKB-ARBA"/>
</dbReference>
<organism evidence="8 9">
    <name type="scientific">Hevea brasiliensis</name>
    <name type="common">Para rubber tree</name>
    <name type="synonym">Siphonia brasiliensis</name>
    <dbReference type="NCBI Taxonomy" id="3981"/>
    <lineage>
        <taxon>Eukaryota</taxon>
        <taxon>Viridiplantae</taxon>
        <taxon>Streptophyta</taxon>
        <taxon>Embryophyta</taxon>
        <taxon>Tracheophyta</taxon>
        <taxon>Spermatophyta</taxon>
        <taxon>Magnoliopsida</taxon>
        <taxon>eudicotyledons</taxon>
        <taxon>Gunneridae</taxon>
        <taxon>Pentapetalae</taxon>
        <taxon>rosids</taxon>
        <taxon>fabids</taxon>
        <taxon>Malpighiales</taxon>
        <taxon>Euphorbiaceae</taxon>
        <taxon>Crotonoideae</taxon>
        <taxon>Micrandreae</taxon>
        <taxon>Hevea</taxon>
    </lineage>
</organism>
<dbReference type="Pfam" id="PF01397">
    <property type="entry name" value="Terpene_synth"/>
    <property type="match status" value="1"/>
</dbReference>
<dbReference type="Gene3D" id="1.50.10.130">
    <property type="entry name" value="Terpene synthase, N-terminal domain"/>
    <property type="match status" value="1"/>
</dbReference>
<dbReference type="Proteomes" id="UP000467840">
    <property type="component" value="Chromosome 8"/>
</dbReference>
<evidence type="ECO:0000256" key="5">
    <source>
        <dbReference type="ARBA" id="ARBA00023239"/>
    </source>
</evidence>
<dbReference type="InterPro" id="IPR034741">
    <property type="entry name" value="Terpene_cyclase-like_1_C"/>
</dbReference>
<name>A0A6A6KFA4_HEVBR</name>
<evidence type="ECO:0008006" key="10">
    <source>
        <dbReference type="Google" id="ProtNLM"/>
    </source>
</evidence>
<dbReference type="SFLD" id="SFLDG01019">
    <property type="entry name" value="Terpene_Cyclase_Like_1_C_Termi"/>
    <property type="match status" value="1"/>
</dbReference>
<dbReference type="SUPFAM" id="SSF48239">
    <property type="entry name" value="Terpenoid cyclases/Protein prenyltransferases"/>
    <property type="match status" value="1"/>
</dbReference>
<accession>A0A6A6KFA4</accession>
<comment type="caution">
    <text evidence="8">The sequence shown here is derived from an EMBL/GenBank/DDBJ whole genome shotgun (WGS) entry which is preliminary data.</text>
</comment>
<dbReference type="GO" id="GO:0010333">
    <property type="term" value="F:terpene synthase activity"/>
    <property type="evidence" value="ECO:0007669"/>
    <property type="project" value="InterPro"/>
</dbReference>
<sequence length="551" mass="63780">MAAQVEHLASNMEQEISRPLAYFPPTVWGCDFASLPLFNSEIESYIKKVEVLKEKVKDMLMSSKKDLIKNIEFINLLCRLGISYHFENEIEEQLNHIFNVVRDDINDDHDLYNVTLLFRVLRQHGYKISCNVFKKFKDSDGKFNKAISNDVKGILSLYEASFVSMRGEDILDEAIAFARPLLESLAMQSSPHLAKHINDALSMPFHRGLPRVEARKFIHFYEEEESHNETLLKFAKLDYNRVQLLHKQELGVVSRWWKELDLAKGLPYVRDRIAEGFFQSAGVQFEPNFALSRILLTKCIQILALVDDTYDSYGTLQELQCFTDALERGNSDQLPADYLKILYKAVLDFFEELGDDEGNEGRSYCINYTKQRYKEVVRSYLVEAQWFYDGHLRPFNEYMHNALISSCFSLLPPVVFLGVEKLAGVKEFKWLETNPKLVEASKFFGRLLNDMVARKDEEKEGHCLAGNCYMKEYGVSKEKAMEELRKMCDNAWKDMNEESMRPTAVPMPLITSIVNLARMMEVVFQYDDGYTIASSLKDHVTLMFVEPIPED</sequence>
<keyword evidence="5" id="KW-0456">Lyase</keyword>
<evidence type="ECO:0000256" key="2">
    <source>
        <dbReference type="ARBA" id="ARBA00006333"/>
    </source>
</evidence>
<evidence type="ECO:0000256" key="1">
    <source>
        <dbReference type="ARBA" id="ARBA00001946"/>
    </source>
</evidence>
<dbReference type="FunFam" id="1.10.600.10:FF:000007">
    <property type="entry name" value="Isoprene synthase, chloroplastic"/>
    <property type="match status" value="1"/>
</dbReference>
<dbReference type="InterPro" id="IPR036965">
    <property type="entry name" value="Terpene_synth_N_sf"/>
</dbReference>
<gene>
    <name evidence="8" type="ORF">GH714_001636</name>
</gene>
<dbReference type="InterPro" id="IPR044814">
    <property type="entry name" value="Terpene_cyclase_plant_C1"/>
</dbReference>
<dbReference type="SUPFAM" id="SSF48576">
    <property type="entry name" value="Terpenoid synthases"/>
    <property type="match status" value="1"/>
</dbReference>
<comment type="similarity">
    <text evidence="2">Belongs to the terpene synthase family.</text>
</comment>
<keyword evidence="3" id="KW-0479">Metal-binding</keyword>
<dbReference type="InterPro" id="IPR005630">
    <property type="entry name" value="Terpene_synthase_metal-bd"/>
</dbReference>
<dbReference type="EMBL" id="JAAGAX010000016">
    <property type="protein sequence ID" value="KAF2287610.1"/>
    <property type="molecule type" value="Genomic_DNA"/>
</dbReference>
<evidence type="ECO:0000256" key="3">
    <source>
        <dbReference type="ARBA" id="ARBA00022723"/>
    </source>
</evidence>
<evidence type="ECO:0000313" key="9">
    <source>
        <dbReference type="Proteomes" id="UP000467840"/>
    </source>
</evidence>
<keyword evidence="4" id="KW-0460">Magnesium</keyword>
<dbReference type="Pfam" id="PF03936">
    <property type="entry name" value="Terpene_synth_C"/>
    <property type="match status" value="1"/>
</dbReference>
<dbReference type="FunFam" id="1.50.10.130:FF:000001">
    <property type="entry name" value="Isoprene synthase, chloroplastic"/>
    <property type="match status" value="1"/>
</dbReference>
<comment type="cofactor">
    <cofactor evidence="1">
        <name>Mg(2+)</name>
        <dbReference type="ChEBI" id="CHEBI:18420"/>
    </cofactor>
</comment>
<feature type="domain" description="Terpene synthase metal-binding" evidence="7">
    <location>
        <begin position="258"/>
        <end position="494"/>
    </location>
</feature>
<feature type="domain" description="Terpene synthase N-terminal" evidence="6">
    <location>
        <begin position="28"/>
        <end position="201"/>
    </location>
</feature>
<proteinExistence type="inferred from homology"/>